<proteinExistence type="inferred from homology"/>
<keyword evidence="8" id="KW-1185">Reference proteome</keyword>
<protein>
    <recommendedName>
        <fullName evidence="5">Glycosyltransferase</fullName>
        <ecNumber evidence="5">2.4.1.-</ecNumber>
    </recommendedName>
</protein>
<dbReference type="InterPro" id="IPR002213">
    <property type="entry name" value="UDP_glucos_trans"/>
</dbReference>
<keyword evidence="3 4" id="KW-0808">Transferase</keyword>
<sequence>MEGRPSNTAHVLLLPYPSQGHLNPLLQFGKRLAYKGLTVTFATTAFIAKSLPTTHVGPVKVETISDGFDGGGFGESESIEAYLHNMGDVGSRTLAELVRRLDRRGQPVTCIVYDAFLTWALEVAKNQLGVHGAPFFTQFGAINVFYYHSYHEKRPTNYISAASSGSIAPSLPGVLAKLDVSDLPSFFSVPGSYPAYLQLVLNQFSNLEKADWVIFNTFYELEPEVMDWMARLWRVKAVGPTVPSKYVDGRPEQDREYGIALWNPDGESCTEWLNTLPRGSVMFVAFGSMVSMDVEQLENVAWALQNCSNHFLWVVTESEEGKLRCCSFKEETKERGLIVRWCTQVEVLAHPAVGCFVSHCGWNSTLEALCLGVPLVGVPQWTDQPMVAKYVEDVWRTGLRAPAKENGIVKGETLLECIKEVMEGERGVEIRRNAIRWKELARRAMDEGGSSDADTEDFVRELVQSSHNKIGERKKSDVFILGTSDTAIS</sequence>
<dbReference type="SUPFAM" id="SSF53756">
    <property type="entry name" value="UDP-Glycosyltransferase/glycogen phosphorylase"/>
    <property type="match status" value="1"/>
</dbReference>
<dbReference type="Pfam" id="PF26168">
    <property type="entry name" value="Glyco_transf_N"/>
    <property type="match status" value="1"/>
</dbReference>
<feature type="domain" description="Glycosyltransferase N-terminal" evidence="6">
    <location>
        <begin position="10"/>
        <end position="46"/>
    </location>
</feature>
<dbReference type="Gene3D" id="3.40.50.2000">
    <property type="entry name" value="Glycogen Phosphorylase B"/>
    <property type="match status" value="2"/>
</dbReference>
<evidence type="ECO:0000313" key="8">
    <source>
        <dbReference type="Proteomes" id="UP000825729"/>
    </source>
</evidence>
<dbReference type="AlphaFoldDB" id="A0AAV7EF75"/>
<evidence type="ECO:0000256" key="4">
    <source>
        <dbReference type="RuleBase" id="RU003718"/>
    </source>
</evidence>
<dbReference type="FunFam" id="3.40.50.2000:FF:000019">
    <property type="entry name" value="Glycosyltransferase"/>
    <property type="match status" value="1"/>
</dbReference>
<dbReference type="PROSITE" id="PS00375">
    <property type="entry name" value="UDPGT"/>
    <property type="match status" value="1"/>
</dbReference>
<comment type="caution">
    <text evidence="7">The sequence shown here is derived from an EMBL/GenBank/DDBJ whole genome shotgun (WGS) entry which is preliminary data.</text>
</comment>
<evidence type="ECO:0000256" key="1">
    <source>
        <dbReference type="ARBA" id="ARBA00009995"/>
    </source>
</evidence>
<gene>
    <name evidence="7" type="ORF">H6P81_013062</name>
</gene>
<dbReference type="EC" id="2.4.1.-" evidence="5"/>
<dbReference type="GO" id="GO:0080044">
    <property type="term" value="F:quercetin 7-O-glucosyltransferase activity"/>
    <property type="evidence" value="ECO:0007669"/>
    <property type="project" value="TreeGrafter"/>
</dbReference>
<accession>A0AAV7EF75</accession>
<reference evidence="7 8" key="1">
    <citation type="submission" date="2021-07" db="EMBL/GenBank/DDBJ databases">
        <title>The Aristolochia fimbriata genome: insights into angiosperm evolution, floral development and chemical biosynthesis.</title>
        <authorList>
            <person name="Jiao Y."/>
        </authorList>
    </citation>
    <scope>NUCLEOTIDE SEQUENCE [LARGE SCALE GENOMIC DNA]</scope>
    <source>
        <strain evidence="7">IBCAS-2021</strain>
        <tissue evidence="7">Leaf</tissue>
    </source>
</reference>
<name>A0AAV7EF75_ARIFI</name>
<evidence type="ECO:0000256" key="2">
    <source>
        <dbReference type="ARBA" id="ARBA00022676"/>
    </source>
</evidence>
<dbReference type="FunFam" id="3.40.50.2000:FF:000057">
    <property type="entry name" value="Glycosyltransferase"/>
    <property type="match status" value="1"/>
</dbReference>
<evidence type="ECO:0000256" key="5">
    <source>
        <dbReference type="RuleBase" id="RU362057"/>
    </source>
</evidence>
<dbReference type="Proteomes" id="UP000825729">
    <property type="component" value="Unassembled WGS sequence"/>
</dbReference>
<evidence type="ECO:0000259" key="6">
    <source>
        <dbReference type="Pfam" id="PF26168"/>
    </source>
</evidence>
<dbReference type="GO" id="GO:0080043">
    <property type="term" value="F:quercetin 3-O-glucosyltransferase activity"/>
    <property type="evidence" value="ECO:0007669"/>
    <property type="project" value="TreeGrafter"/>
</dbReference>
<evidence type="ECO:0000256" key="3">
    <source>
        <dbReference type="ARBA" id="ARBA00022679"/>
    </source>
</evidence>
<dbReference type="InterPro" id="IPR035595">
    <property type="entry name" value="UDP_glycos_trans_CS"/>
</dbReference>
<keyword evidence="2 4" id="KW-0328">Glycosyltransferase</keyword>
<organism evidence="7 8">
    <name type="scientific">Aristolochia fimbriata</name>
    <name type="common">White veined hardy Dutchman's pipe vine</name>
    <dbReference type="NCBI Taxonomy" id="158543"/>
    <lineage>
        <taxon>Eukaryota</taxon>
        <taxon>Viridiplantae</taxon>
        <taxon>Streptophyta</taxon>
        <taxon>Embryophyta</taxon>
        <taxon>Tracheophyta</taxon>
        <taxon>Spermatophyta</taxon>
        <taxon>Magnoliopsida</taxon>
        <taxon>Magnoliidae</taxon>
        <taxon>Piperales</taxon>
        <taxon>Aristolochiaceae</taxon>
        <taxon>Aristolochia</taxon>
    </lineage>
</organism>
<dbReference type="EMBL" id="JAINDJ010000005">
    <property type="protein sequence ID" value="KAG9446934.1"/>
    <property type="molecule type" value="Genomic_DNA"/>
</dbReference>
<evidence type="ECO:0000313" key="7">
    <source>
        <dbReference type="EMBL" id="KAG9446934.1"/>
    </source>
</evidence>
<dbReference type="PANTHER" id="PTHR11926">
    <property type="entry name" value="GLUCOSYL/GLUCURONOSYL TRANSFERASES"/>
    <property type="match status" value="1"/>
</dbReference>
<dbReference type="PANTHER" id="PTHR11926:SF1553">
    <property type="entry name" value="GLYCOSYLTRANSFERASE"/>
    <property type="match status" value="1"/>
</dbReference>
<dbReference type="CDD" id="cd03784">
    <property type="entry name" value="GT1_Gtf-like"/>
    <property type="match status" value="1"/>
</dbReference>
<dbReference type="InterPro" id="IPR058980">
    <property type="entry name" value="Glyco_transf_N"/>
</dbReference>
<dbReference type="Pfam" id="PF00201">
    <property type="entry name" value="UDPGT"/>
    <property type="match status" value="1"/>
</dbReference>
<comment type="similarity">
    <text evidence="1 4">Belongs to the UDP-glycosyltransferase family.</text>
</comment>